<dbReference type="AlphaFoldDB" id="A0ABD0VAR2"/>
<name>A0ABD0VAR2_DENTH</name>
<dbReference type="PRINTS" id="PR00153">
    <property type="entry name" value="CSAPPISMRASE"/>
</dbReference>
<sequence length="214" mass="23961">MASGNAAANANATMSAPPVPPTAIVEWHQRPPNPKNPIVFFDVTIGSIPAGRIKMELFSDIAPKSAENFRQFCTGEYRVPVGYKGCQFHRVIKDFMIQAGDFLKGDGSGCISIYGSKFEDENFIAKHTGPGLLSMFTSRSRFRVRVRFAFHSRFRVRVRFGFCSRFAFRSRFRAFRCSANSGPNTNGCQNSGIVVSCHDETGMKTVERLIQWQQ</sequence>
<dbReference type="InterPro" id="IPR002130">
    <property type="entry name" value="Cyclophilin-type_PPIase_dom"/>
</dbReference>
<dbReference type="InterPro" id="IPR029000">
    <property type="entry name" value="Cyclophilin-like_dom_sf"/>
</dbReference>
<organism evidence="6 7">
    <name type="scientific">Dendrobium thyrsiflorum</name>
    <name type="common">Pinecone-like raceme dendrobium</name>
    <name type="synonym">Orchid</name>
    <dbReference type="NCBI Taxonomy" id="117978"/>
    <lineage>
        <taxon>Eukaryota</taxon>
        <taxon>Viridiplantae</taxon>
        <taxon>Streptophyta</taxon>
        <taxon>Embryophyta</taxon>
        <taxon>Tracheophyta</taxon>
        <taxon>Spermatophyta</taxon>
        <taxon>Magnoliopsida</taxon>
        <taxon>Liliopsida</taxon>
        <taxon>Asparagales</taxon>
        <taxon>Orchidaceae</taxon>
        <taxon>Epidendroideae</taxon>
        <taxon>Malaxideae</taxon>
        <taxon>Dendrobiinae</taxon>
        <taxon>Dendrobium</taxon>
    </lineage>
</organism>
<dbReference type="PANTHER" id="PTHR11071:SF561">
    <property type="entry name" value="PEPTIDYL-PROLYL CIS-TRANS ISOMERASE D-RELATED"/>
    <property type="match status" value="1"/>
</dbReference>
<dbReference type="InterPro" id="IPR020892">
    <property type="entry name" value="Cyclophilin-type_PPIase_CS"/>
</dbReference>
<accession>A0ABD0VAR2</accession>
<dbReference type="Pfam" id="PF00160">
    <property type="entry name" value="Pro_isomerase"/>
    <property type="match status" value="1"/>
</dbReference>
<comment type="catalytic activity">
    <reaction evidence="4">
        <text>[protein]-peptidylproline (omega=180) = [protein]-peptidylproline (omega=0)</text>
        <dbReference type="Rhea" id="RHEA:16237"/>
        <dbReference type="Rhea" id="RHEA-COMP:10747"/>
        <dbReference type="Rhea" id="RHEA-COMP:10748"/>
        <dbReference type="ChEBI" id="CHEBI:83833"/>
        <dbReference type="ChEBI" id="CHEBI:83834"/>
        <dbReference type="EC" id="5.2.1.8"/>
    </reaction>
</comment>
<dbReference type="SUPFAM" id="SSF50891">
    <property type="entry name" value="Cyclophilin-like"/>
    <property type="match status" value="1"/>
</dbReference>
<evidence type="ECO:0000256" key="4">
    <source>
        <dbReference type="RuleBase" id="RU363019"/>
    </source>
</evidence>
<comment type="function">
    <text evidence="4">PPIases accelerate the folding of proteins. It catalyzes the cis-trans isomerization of proline imidic peptide bonds in oligopeptides.</text>
</comment>
<evidence type="ECO:0000313" key="6">
    <source>
        <dbReference type="EMBL" id="KAL0919731.1"/>
    </source>
</evidence>
<evidence type="ECO:0000256" key="1">
    <source>
        <dbReference type="ARBA" id="ARBA00007365"/>
    </source>
</evidence>
<comment type="caution">
    <text evidence="6">The sequence shown here is derived from an EMBL/GenBank/DDBJ whole genome shotgun (WGS) entry which is preliminary data.</text>
</comment>
<evidence type="ECO:0000313" key="7">
    <source>
        <dbReference type="Proteomes" id="UP001552299"/>
    </source>
</evidence>
<dbReference type="Gene3D" id="2.40.100.10">
    <property type="entry name" value="Cyclophilin-like"/>
    <property type="match status" value="1"/>
</dbReference>
<dbReference type="PROSITE" id="PS00170">
    <property type="entry name" value="CSA_PPIASE_1"/>
    <property type="match status" value="1"/>
</dbReference>
<reference evidence="6 7" key="1">
    <citation type="journal article" date="2024" name="Plant Biotechnol. J.">
        <title>Dendrobium thyrsiflorum genome and its molecular insights into genes involved in important horticultural traits.</title>
        <authorList>
            <person name="Chen B."/>
            <person name="Wang J.Y."/>
            <person name="Zheng P.J."/>
            <person name="Li K.L."/>
            <person name="Liang Y.M."/>
            <person name="Chen X.F."/>
            <person name="Zhang C."/>
            <person name="Zhao X."/>
            <person name="He X."/>
            <person name="Zhang G.Q."/>
            <person name="Liu Z.J."/>
            <person name="Xu Q."/>
        </authorList>
    </citation>
    <scope>NUCLEOTIDE SEQUENCE [LARGE SCALE GENOMIC DNA]</scope>
    <source>
        <strain evidence="6">GZMU011</strain>
    </source>
</reference>
<proteinExistence type="inferred from homology"/>
<dbReference type="Proteomes" id="UP001552299">
    <property type="component" value="Unassembled WGS sequence"/>
</dbReference>
<keyword evidence="7" id="KW-1185">Reference proteome</keyword>
<keyword evidence="3 4" id="KW-0413">Isomerase</keyword>
<feature type="domain" description="PPIase cyclophilin-type" evidence="5">
    <location>
        <begin position="40"/>
        <end position="209"/>
    </location>
</feature>
<dbReference type="PANTHER" id="PTHR11071">
    <property type="entry name" value="PEPTIDYL-PROLYL CIS-TRANS ISOMERASE"/>
    <property type="match status" value="1"/>
</dbReference>
<evidence type="ECO:0000256" key="2">
    <source>
        <dbReference type="ARBA" id="ARBA00023110"/>
    </source>
</evidence>
<evidence type="ECO:0000259" key="5">
    <source>
        <dbReference type="PROSITE" id="PS50072"/>
    </source>
</evidence>
<keyword evidence="2 4" id="KW-0697">Rotamase</keyword>
<dbReference type="PROSITE" id="PS50072">
    <property type="entry name" value="CSA_PPIASE_2"/>
    <property type="match status" value="1"/>
</dbReference>
<dbReference type="GO" id="GO:0003755">
    <property type="term" value="F:peptidyl-prolyl cis-trans isomerase activity"/>
    <property type="evidence" value="ECO:0007669"/>
    <property type="project" value="UniProtKB-UniRule"/>
</dbReference>
<gene>
    <name evidence="6" type="ORF">M5K25_011847</name>
</gene>
<protein>
    <recommendedName>
        <fullName evidence="4">Peptidyl-prolyl cis-trans isomerase</fullName>
        <shortName evidence="4">PPIase</shortName>
        <ecNumber evidence="4">5.2.1.8</ecNumber>
    </recommendedName>
</protein>
<comment type="similarity">
    <text evidence="1 4">Belongs to the cyclophilin-type PPIase family.</text>
</comment>
<dbReference type="EMBL" id="JANQDX010000009">
    <property type="protein sequence ID" value="KAL0919731.1"/>
    <property type="molecule type" value="Genomic_DNA"/>
</dbReference>
<evidence type="ECO:0000256" key="3">
    <source>
        <dbReference type="ARBA" id="ARBA00023235"/>
    </source>
</evidence>
<dbReference type="EC" id="5.2.1.8" evidence="4"/>